<sequence length="105" mass="11198">MRPTLASVLLLAAAAAYAQAGEHVVSQKGKAFSTQKMAVKVGDSVKFVNDDPFAHNVFSLSDTKSFDLGSYGQGLAKSVVMDKPGLVDVECAVHPDMKMVIEVRK</sequence>
<feature type="domain" description="Blue (type 1) copper" evidence="6">
    <location>
        <begin position="28"/>
        <end position="103"/>
    </location>
</feature>
<accession>A0ABR9S0H8</accession>
<dbReference type="Pfam" id="PF00127">
    <property type="entry name" value="Copper-bind"/>
    <property type="match status" value="1"/>
</dbReference>
<dbReference type="PANTHER" id="PTHR36507:SF1">
    <property type="entry name" value="BLL1555 PROTEIN"/>
    <property type="match status" value="1"/>
</dbReference>
<evidence type="ECO:0000313" key="8">
    <source>
        <dbReference type="Proteomes" id="UP000806285"/>
    </source>
</evidence>
<evidence type="ECO:0000256" key="1">
    <source>
        <dbReference type="ARBA" id="ARBA00004418"/>
    </source>
</evidence>
<evidence type="ECO:0000256" key="4">
    <source>
        <dbReference type="ARBA" id="ARBA00023008"/>
    </source>
</evidence>
<feature type="signal peptide" evidence="5">
    <location>
        <begin position="1"/>
        <end position="20"/>
    </location>
</feature>
<evidence type="ECO:0000256" key="3">
    <source>
        <dbReference type="ARBA" id="ARBA00022764"/>
    </source>
</evidence>
<reference evidence="7 8" key="1">
    <citation type="submission" date="2020-10" db="EMBL/GenBank/DDBJ databases">
        <title>Ramlibacter sp. HM2 16S ribosomal RNA gene Genome sequencing and assembly.</title>
        <authorList>
            <person name="Kang M."/>
        </authorList>
    </citation>
    <scope>NUCLEOTIDE SEQUENCE [LARGE SCALE GENOMIC DNA]</scope>
    <source>
        <strain evidence="7 8">HM2</strain>
    </source>
</reference>
<name>A0ABR9S0H8_9BURK</name>
<gene>
    <name evidence="7" type="ORF">IM787_05500</name>
</gene>
<dbReference type="SUPFAM" id="SSF49503">
    <property type="entry name" value="Cupredoxins"/>
    <property type="match status" value="1"/>
</dbReference>
<organism evidence="7 8">
    <name type="scientific">Ramlibacter pallidus</name>
    <dbReference type="NCBI Taxonomy" id="2780087"/>
    <lineage>
        <taxon>Bacteria</taxon>
        <taxon>Pseudomonadati</taxon>
        <taxon>Pseudomonadota</taxon>
        <taxon>Betaproteobacteria</taxon>
        <taxon>Burkholderiales</taxon>
        <taxon>Comamonadaceae</taxon>
        <taxon>Ramlibacter</taxon>
    </lineage>
</organism>
<comment type="subcellular location">
    <subcellularLocation>
        <location evidence="1">Periplasm</location>
    </subcellularLocation>
</comment>
<keyword evidence="5" id="KW-0732">Signal</keyword>
<dbReference type="InterPro" id="IPR008972">
    <property type="entry name" value="Cupredoxin"/>
</dbReference>
<dbReference type="InterPro" id="IPR000923">
    <property type="entry name" value="BlueCu_1"/>
</dbReference>
<dbReference type="Proteomes" id="UP000806285">
    <property type="component" value="Unassembled WGS sequence"/>
</dbReference>
<dbReference type="PANTHER" id="PTHR36507">
    <property type="entry name" value="BLL1555 PROTEIN"/>
    <property type="match status" value="1"/>
</dbReference>
<evidence type="ECO:0000256" key="2">
    <source>
        <dbReference type="ARBA" id="ARBA00022723"/>
    </source>
</evidence>
<protein>
    <submittedName>
        <fullName evidence="7">Methylamine utilization protein</fullName>
    </submittedName>
</protein>
<keyword evidence="4" id="KW-0186">Copper</keyword>
<keyword evidence="3" id="KW-0574">Periplasm</keyword>
<evidence type="ECO:0000256" key="5">
    <source>
        <dbReference type="SAM" id="SignalP"/>
    </source>
</evidence>
<evidence type="ECO:0000313" key="7">
    <source>
        <dbReference type="EMBL" id="MBE7367006.1"/>
    </source>
</evidence>
<proteinExistence type="predicted"/>
<dbReference type="InterPro" id="IPR052721">
    <property type="entry name" value="ET_Amicyanin"/>
</dbReference>
<keyword evidence="2" id="KW-0479">Metal-binding</keyword>
<dbReference type="EMBL" id="JADDIV010000002">
    <property type="protein sequence ID" value="MBE7367006.1"/>
    <property type="molecule type" value="Genomic_DNA"/>
</dbReference>
<keyword evidence="8" id="KW-1185">Reference proteome</keyword>
<evidence type="ECO:0000259" key="6">
    <source>
        <dbReference type="Pfam" id="PF00127"/>
    </source>
</evidence>
<comment type="caution">
    <text evidence="7">The sequence shown here is derived from an EMBL/GenBank/DDBJ whole genome shotgun (WGS) entry which is preliminary data.</text>
</comment>
<dbReference type="Gene3D" id="2.60.40.420">
    <property type="entry name" value="Cupredoxins - blue copper proteins"/>
    <property type="match status" value="1"/>
</dbReference>
<feature type="chain" id="PRO_5047524880" evidence="5">
    <location>
        <begin position="21"/>
        <end position="105"/>
    </location>
</feature>